<evidence type="ECO:0000256" key="1">
    <source>
        <dbReference type="ARBA" id="ARBA00022723"/>
    </source>
</evidence>
<dbReference type="Gene3D" id="3.30.40.10">
    <property type="entry name" value="Zinc/RING finger domain, C3HC4 (zinc finger)"/>
    <property type="match status" value="1"/>
</dbReference>
<dbReference type="PANTHER" id="PTHR46214:SF8">
    <property type="entry name" value="RING_FYVE_PHD ZINC FINGER SUPERFAMILY PROTEIN"/>
    <property type="match status" value="1"/>
</dbReference>
<dbReference type="SUPFAM" id="SSF57850">
    <property type="entry name" value="RING/U-box"/>
    <property type="match status" value="1"/>
</dbReference>
<reference evidence="7" key="2">
    <citation type="journal article" date="2023" name="Plants (Basel)">
        <title>Annotation of the Turnera subulata (Passifloraceae) Draft Genome Reveals the S-Locus Evolved after the Divergence of Turneroideae from Passifloroideae in a Stepwise Manner.</title>
        <authorList>
            <person name="Henning P.M."/>
            <person name="Roalson E.H."/>
            <person name="Mir W."/>
            <person name="McCubbin A.G."/>
            <person name="Shore J.S."/>
        </authorList>
    </citation>
    <scope>NUCLEOTIDE SEQUENCE</scope>
    <source>
        <strain evidence="7">F60SS</strain>
    </source>
</reference>
<evidence type="ECO:0000313" key="8">
    <source>
        <dbReference type="Proteomes" id="UP001141552"/>
    </source>
</evidence>
<sequence>MEQDKRGTDENLGQVNPGRSSGSNGNSTNLDDGVLPDSGIVLHSGKKVSSGGDSAVLDVNNDRLRSSKRVVNQDGQQVCEPSNEGTSGTSGSAANEVVIVINSGEIVGDNQETKNVGVNIQGLRSNGGVRDQEMQDSEVLDQVAISINSQENVDMIGGNGQLEVKNKELETVNQSKTKVSKEEKPSSVVDVKCGGGTGFKDDWDGEKVCRICHLSSDALHDSGSADKNESSATMDLIQLGCGCKDELGIAHASCAEAWFKLKGNRICEICGMTADNITYIGDNRFFERRFINIGNGGNGPSDGGTGCWGGQPFCNLLMALLVIAFVLPWFFRVNMF</sequence>
<proteinExistence type="predicted"/>
<dbReference type="AlphaFoldDB" id="A0A9Q0IZS8"/>
<accession>A0A9Q0IZS8</accession>
<evidence type="ECO:0000256" key="4">
    <source>
        <dbReference type="SAM" id="MobiDB-lite"/>
    </source>
</evidence>
<reference evidence="7" key="1">
    <citation type="submission" date="2022-02" db="EMBL/GenBank/DDBJ databases">
        <authorList>
            <person name="Henning P.M."/>
            <person name="McCubbin A.G."/>
            <person name="Shore J.S."/>
        </authorList>
    </citation>
    <scope>NUCLEOTIDE SEQUENCE</scope>
    <source>
        <strain evidence="7">F60SS</strain>
        <tissue evidence="7">Leaves</tissue>
    </source>
</reference>
<dbReference type="Pfam" id="PF12906">
    <property type="entry name" value="RINGv"/>
    <property type="match status" value="1"/>
</dbReference>
<evidence type="ECO:0000256" key="2">
    <source>
        <dbReference type="ARBA" id="ARBA00022771"/>
    </source>
</evidence>
<dbReference type="SMART" id="SM00744">
    <property type="entry name" value="RINGv"/>
    <property type="match status" value="1"/>
</dbReference>
<keyword evidence="2" id="KW-0863">Zinc-finger</keyword>
<dbReference type="PROSITE" id="PS51292">
    <property type="entry name" value="ZF_RING_CH"/>
    <property type="match status" value="1"/>
</dbReference>
<keyword evidence="1" id="KW-0479">Metal-binding</keyword>
<dbReference type="InterPro" id="IPR011016">
    <property type="entry name" value="Znf_RING-CH"/>
</dbReference>
<keyword evidence="5" id="KW-0812">Transmembrane</keyword>
<keyword evidence="8" id="KW-1185">Reference proteome</keyword>
<evidence type="ECO:0000256" key="3">
    <source>
        <dbReference type="ARBA" id="ARBA00022833"/>
    </source>
</evidence>
<feature type="compositionally biased region" description="Polar residues" evidence="4">
    <location>
        <begin position="69"/>
        <end position="91"/>
    </location>
</feature>
<dbReference type="PANTHER" id="PTHR46214">
    <property type="entry name" value="ZINC FINGER, RING-CH-TYPE"/>
    <property type="match status" value="1"/>
</dbReference>
<feature type="compositionally biased region" description="Low complexity" evidence="4">
    <location>
        <begin position="16"/>
        <end position="33"/>
    </location>
</feature>
<dbReference type="InterPro" id="IPR013083">
    <property type="entry name" value="Znf_RING/FYVE/PHD"/>
</dbReference>
<organism evidence="7 8">
    <name type="scientific">Turnera subulata</name>
    <dbReference type="NCBI Taxonomy" id="218843"/>
    <lineage>
        <taxon>Eukaryota</taxon>
        <taxon>Viridiplantae</taxon>
        <taxon>Streptophyta</taxon>
        <taxon>Embryophyta</taxon>
        <taxon>Tracheophyta</taxon>
        <taxon>Spermatophyta</taxon>
        <taxon>Magnoliopsida</taxon>
        <taxon>eudicotyledons</taxon>
        <taxon>Gunneridae</taxon>
        <taxon>Pentapetalae</taxon>
        <taxon>rosids</taxon>
        <taxon>fabids</taxon>
        <taxon>Malpighiales</taxon>
        <taxon>Passifloraceae</taxon>
        <taxon>Turnera</taxon>
    </lineage>
</organism>
<evidence type="ECO:0000256" key="5">
    <source>
        <dbReference type="SAM" id="Phobius"/>
    </source>
</evidence>
<gene>
    <name evidence="7" type="ORF">Tsubulata_019219</name>
</gene>
<evidence type="ECO:0000259" key="6">
    <source>
        <dbReference type="PROSITE" id="PS51292"/>
    </source>
</evidence>
<keyword evidence="3" id="KW-0862">Zinc</keyword>
<evidence type="ECO:0000313" key="7">
    <source>
        <dbReference type="EMBL" id="KAJ4823168.1"/>
    </source>
</evidence>
<dbReference type="GO" id="GO:0008270">
    <property type="term" value="F:zinc ion binding"/>
    <property type="evidence" value="ECO:0007669"/>
    <property type="project" value="UniProtKB-KW"/>
</dbReference>
<dbReference type="EMBL" id="JAKUCV010007507">
    <property type="protein sequence ID" value="KAJ4823168.1"/>
    <property type="molecule type" value="Genomic_DNA"/>
</dbReference>
<protein>
    <recommendedName>
        <fullName evidence="6">RING-CH-type domain-containing protein</fullName>
    </recommendedName>
</protein>
<keyword evidence="5" id="KW-1133">Transmembrane helix</keyword>
<feature type="domain" description="RING-CH-type" evidence="6">
    <location>
        <begin position="201"/>
        <end position="277"/>
    </location>
</feature>
<keyword evidence="5" id="KW-0472">Membrane</keyword>
<feature type="region of interest" description="Disordered" evidence="4">
    <location>
        <begin position="1"/>
        <end position="91"/>
    </location>
</feature>
<feature type="transmembrane region" description="Helical" evidence="5">
    <location>
        <begin position="316"/>
        <end position="333"/>
    </location>
</feature>
<name>A0A9Q0IZS8_9ROSI</name>
<dbReference type="OrthoDB" id="1734943at2759"/>
<dbReference type="Proteomes" id="UP001141552">
    <property type="component" value="Unassembled WGS sequence"/>
</dbReference>
<comment type="caution">
    <text evidence="7">The sequence shown here is derived from an EMBL/GenBank/DDBJ whole genome shotgun (WGS) entry which is preliminary data.</text>
</comment>